<dbReference type="PANTHER" id="PTHR43027:SF2">
    <property type="entry name" value="TRANSPORT PERMEASE PROTEIN"/>
    <property type="match status" value="1"/>
</dbReference>
<keyword evidence="2 6" id="KW-0812">Transmembrane</keyword>
<keyword evidence="4 6" id="KW-0472">Membrane</keyword>
<evidence type="ECO:0000256" key="2">
    <source>
        <dbReference type="ARBA" id="ARBA00022692"/>
    </source>
</evidence>
<dbReference type="GO" id="GO:0046677">
    <property type="term" value="P:response to antibiotic"/>
    <property type="evidence" value="ECO:0007669"/>
    <property type="project" value="UniProtKB-KW"/>
</dbReference>
<dbReference type="GO" id="GO:0140359">
    <property type="term" value="F:ABC-type transporter activity"/>
    <property type="evidence" value="ECO:0007669"/>
    <property type="project" value="InterPro"/>
</dbReference>
<comment type="similarity">
    <text evidence="6">Belongs to the ABC-2 integral membrane protein family.</text>
</comment>
<evidence type="ECO:0000313" key="9">
    <source>
        <dbReference type="Proteomes" id="UP000199155"/>
    </source>
</evidence>
<accession>A0A1G9IE67</accession>
<keyword evidence="6" id="KW-1003">Cell membrane</keyword>
<dbReference type="EMBL" id="FNFF01000023">
    <property type="protein sequence ID" value="SDL23521.1"/>
    <property type="molecule type" value="Genomic_DNA"/>
</dbReference>
<evidence type="ECO:0000256" key="5">
    <source>
        <dbReference type="ARBA" id="ARBA00023251"/>
    </source>
</evidence>
<name>A0A1G9IE67_9ACTN</name>
<keyword evidence="5" id="KW-0046">Antibiotic resistance</keyword>
<dbReference type="InterPro" id="IPR013525">
    <property type="entry name" value="ABC2_TM"/>
</dbReference>
<dbReference type="STRING" id="417292.SAMN05421806_12315"/>
<feature type="transmembrane region" description="Helical" evidence="6">
    <location>
        <begin position="113"/>
        <end position="140"/>
    </location>
</feature>
<feature type="transmembrane region" description="Helical" evidence="6">
    <location>
        <begin position="181"/>
        <end position="200"/>
    </location>
</feature>
<dbReference type="PROSITE" id="PS51012">
    <property type="entry name" value="ABC_TM2"/>
    <property type="match status" value="1"/>
</dbReference>
<dbReference type="InterPro" id="IPR052902">
    <property type="entry name" value="ABC-2_transporter"/>
</dbReference>
<dbReference type="PANTHER" id="PTHR43027">
    <property type="entry name" value="DOXORUBICIN RESISTANCE ABC TRANSPORTER PERMEASE PROTEIN DRRC-RELATED"/>
    <property type="match status" value="1"/>
</dbReference>
<evidence type="ECO:0000256" key="4">
    <source>
        <dbReference type="ARBA" id="ARBA00023136"/>
    </source>
</evidence>
<comment type="subcellular location">
    <subcellularLocation>
        <location evidence="6">Cell membrane</location>
        <topology evidence="6">Multi-pass membrane protein</topology>
    </subcellularLocation>
    <subcellularLocation>
        <location evidence="1">Membrane</location>
        <topology evidence="1">Multi-pass membrane protein</topology>
    </subcellularLocation>
</comment>
<protein>
    <recommendedName>
        <fullName evidence="6">Transport permease protein</fullName>
    </recommendedName>
</protein>
<feature type="transmembrane region" description="Helical" evidence="6">
    <location>
        <begin position="236"/>
        <end position="254"/>
    </location>
</feature>
<dbReference type="InterPro" id="IPR000412">
    <property type="entry name" value="ABC_2_transport"/>
</dbReference>
<feature type="transmembrane region" description="Helical" evidence="6">
    <location>
        <begin position="70"/>
        <end position="93"/>
    </location>
</feature>
<organism evidence="8 9">
    <name type="scientific">Streptomyces indicus</name>
    <dbReference type="NCBI Taxonomy" id="417292"/>
    <lineage>
        <taxon>Bacteria</taxon>
        <taxon>Bacillati</taxon>
        <taxon>Actinomycetota</taxon>
        <taxon>Actinomycetes</taxon>
        <taxon>Kitasatosporales</taxon>
        <taxon>Streptomycetaceae</taxon>
        <taxon>Streptomyces</taxon>
    </lineage>
</organism>
<proteinExistence type="inferred from homology"/>
<dbReference type="AlphaFoldDB" id="A0A1G9IE67"/>
<evidence type="ECO:0000256" key="3">
    <source>
        <dbReference type="ARBA" id="ARBA00022989"/>
    </source>
</evidence>
<gene>
    <name evidence="8" type="ORF">SAMN05421806_12315</name>
</gene>
<evidence type="ECO:0000256" key="1">
    <source>
        <dbReference type="ARBA" id="ARBA00004141"/>
    </source>
</evidence>
<dbReference type="Proteomes" id="UP000199155">
    <property type="component" value="Unassembled WGS sequence"/>
</dbReference>
<dbReference type="Pfam" id="PF01061">
    <property type="entry name" value="ABC2_membrane"/>
    <property type="match status" value="1"/>
</dbReference>
<reference evidence="8 9" key="1">
    <citation type="submission" date="2016-10" db="EMBL/GenBank/DDBJ databases">
        <authorList>
            <person name="de Groot N.N."/>
        </authorList>
    </citation>
    <scope>NUCLEOTIDE SEQUENCE [LARGE SCALE GENOMIC DNA]</scope>
    <source>
        <strain evidence="8 9">CGMCC 4.5727</strain>
    </source>
</reference>
<evidence type="ECO:0000259" key="7">
    <source>
        <dbReference type="PROSITE" id="PS51012"/>
    </source>
</evidence>
<evidence type="ECO:0000313" key="8">
    <source>
        <dbReference type="EMBL" id="SDL23521.1"/>
    </source>
</evidence>
<keyword evidence="3 6" id="KW-1133">Transmembrane helix</keyword>
<evidence type="ECO:0000256" key="6">
    <source>
        <dbReference type="RuleBase" id="RU361157"/>
    </source>
</evidence>
<keyword evidence="9" id="KW-1185">Reference proteome</keyword>
<feature type="transmembrane region" description="Helical" evidence="6">
    <location>
        <begin position="146"/>
        <end position="169"/>
    </location>
</feature>
<sequence length="264" mass="27937">MSTLDRGMSALTTPAGRLAALSRAELTLLGRNKSVLVTALVIPLILPFTVQTTLKESALEGTGVQIGEVILTAAVGFALLFAVYNAVTTVFVVRREELVFKRLRTGELRDLEILTGAALPSVLIGLAQCVVVTVGAALLLDLGAPAAVWWSVLGVLLGLGLCVTLAAATAGLSRTPESAQVMVLPLMFVSMIGSGMAVPLEVFPDRLASVLELLPLSPVMTLVRGGWTGELPASEALTALVVAVAWIVLSVFAVRRWFRWEPRR</sequence>
<feature type="domain" description="ABC transmembrane type-2" evidence="7">
    <location>
        <begin position="34"/>
        <end position="257"/>
    </location>
</feature>
<dbReference type="RefSeq" id="WP_245769694.1">
    <property type="nucleotide sequence ID" value="NZ_FNFF01000023.1"/>
</dbReference>
<dbReference type="PIRSF" id="PIRSF006648">
    <property type="entry name" value="DrrB"/>
    <property type="match status" value="1"/>
</dbReference>
<feature type="transmembrane region" description="Helical" evidence="6">
    <location>
        <begin position="33"/>
        <end position="50"/>
    </location>
</feature>
<keyword evidence="6" id="KW-0813">Transport</keyword>
<dbReference type="InterPro" id="IPR047817">
    <property type="entry name" value="ABC2_TM_bact-type"/>
</dbReference>
<dbReference type="GO" id="GO:0043190">
    <property type="term" value="C:ATP-binding cassette (ABC) transporter complex"/>
    <property type="evidence" value="ECO:0007669"/>
    <property type="project" value="InterPro"/>
</dbReference>